<dbReference type="SUPFAM" id="SSF64182">
    <property type="entry name" value="DHH phosphoesterases"/>
    <property type="match status" value="1"/>
</dbReference>
<dbReference type="AlphaFoldDB" id="A0A1G5DHT6"/>
<dbReference type="Pfam" id="PF02272">
    <property type="entry name" value="DHHA1"/>
    <property type="match status" value="1"/>
</dbReference>
<dbReference type="Gene3D" id="3.10.310.30">
    <property type="match status" value="1"/>
</dbReference>
<evidence type="ECO:0000313" key="4">
    <source>
        <dbReference type="Proteomes" id="UP000183047"/>
    </source>
</evidence>
<evidence type="ECO:0000259" key="2">
    <source>
        <dbReference type="Pfam" id="PF02272"/>
    </source>
</evidence>
<dbReference type="RefSeq" id="WP_074462172.1">
    <property type="nucleotide sequence ID" value="NZ_FMUR01000008.1"/>
</dbReference>
<dbReference type="PANTHER" id="PTHR47618">
    <property type="entry name" value="BIFUNCTIONAL OLIGORIBONUCLEASE AND PAP PHOSPHATASE NRNA"/>
    <property type="match status" value="1"/>
</dbReference>
<protein>
    <submittedName>
        <fullName evidence="3">NanoRNase/pAp phosphatase, hydrolyzes c-di-AMP and oligoRNAs</fullName>
    </submittedName>
</protein>
<gene>
    <name evidence="3" type="ORF">SAMN02910451_01537</name>
</gene>
<dbReference type="Proteomes" id="UP000183047">
    <property type="component" value="Unassembled WGS sequence"/>
</dbReference>
<dbReference type="GO" id="GO:0003676">
    <property type="term" value="F:nucleic acid binding"/>
    <property type="evidence" value="ECO:0007669"/>
    <property type="project" value="InterPro"/>
</dbReference>
<dbReference type="InterPro" id="IPR001667">
    <property type="entry name" value="DDH_dom"/>
</dbReference>
<dbReference type="OrthoDB" id="5896813at2"/>
<dbReference type="Gene3D" id="3.90.1640.10">
    <property type="entry name" value="inorganic pyrophosphatase (n-terminal core)"/>
    <property type="match status" value="1"/>
</dbReference>
<dbReference type="InterPro" id="IPR003156">
    <property type="entry name" value="DHHA1_dom"/>
</dbReference>
<evidence type="ECO:0000259" key="1">
    <source>
        <dbReference type="Pfam" id="PF01368"/>
    </source>
</evidence>
<dbReference type="EMBL" id="FMUR01000008">
    <property type="protein sequence ID" value="SCY14285.1"/>
    <property type="molecule type" value="Genomic_DNA"/>
</dbReference>
<proteinExistence type="predicted"/>
<organism evidence="3 4">
    <name type="scientific">Butyrivibrio hungatei</name>
    <dbReference type="NCBI Taxonomy" id="185008"/>
    <lineage>
        <taxon>Bacteria</taxon>
        <taxon>Bacillati</taxon>
        <taxon>Bacillota</taxon>
        <taxon>Clostridia</taxon>
        <taxon>Lachnospirales</taxon>
        <taxon>Lachnospiraceae</taxon>
        <taxon>Butyrivibrio</taxon>
    </lineage>
</organism>
<name>A0A1G5DHT6_9FIRM</name>
<evidence type="ECO:0000313" key="3">
    <source>
        <dbReference type="EMBL" id="SCY14285.1"/>
    </source>
</evidence>
<reference evidence="4" key="1">
    <citation type="submission" date="2016-10" db="EMBL/GenBank/DDBJ databases">
        <authorList>
            <person name="Varghese N."/>
            <person name="Submissions S."/>
        </authorList>
    </citation>
    <scope>NUCLEOTIDE SEQUENCE [LARGE SCALE GENOMIC DNA]</scope>
    <source>
        <strain evidence="4">XBD2006</strain>
    </source>
</reference>
<accession>A0A1G5DHT6</accession>
<keyword evidence="4" id="KW-1185">Reference proteome</keyword>
<dbReference type="PANTHER" id="PTHR47618:SF1">
    <property type="entry name" value="BIFUNCTIONAL OLIGORIBONUCLEASE AND PAP PHOSPHATASE NRNA"/>
    <property type="match status" value="1"/>
</dbReference>
<dbReference type="Pfam" id="PF01368">
    <property type="entry name" value="DHH"/>
    <property type="match status" value="1"/>
</dbReference>
<sequence>MRLNELLKYNDIVIQCHDNPDADALASGYALWWYFKNNGKNARLIYRGKNVITKSNITIMLDKLKIPVSYEPDFPDTPELLITVDCQYGQRNITKTPAKHIAIIDHHQAIDELPEYSEIKNAIGSASTVVWDLLKKEGVDVNDEPLLATALYYGLYTDTNKLSEISHPLDKDMQDELVINRSIIVEMSNSNISLDELKVTGNAIINYEYFEKNKYMIIKSEPCDPNILGVMSDFALETAGVNVCLSYYIGQSEVKFSVRSCIKEVHADELAAFLAKGLGGGGGHMYKAGGKLRPEKLMHLFAMQTDEQYAAFSAKILHERMEQYFDSYEIIYAKEMTLDTSAMKKYAKTTQELGYVKLDDIFPDNTEITVRTLKGDMDVLIDTTTYLMIGLFGEVYPISEEKLRSSYKTLDKPFKKTFEYAPSIRNTATGKKKTVMSFAKTAVSVDEVNIYAKPLTKKVKLFTTYNEERYYSGEIDDYIAFREDNPHDIFIIRADNFPVFYHEID</sequence>
<feature type="domain" description="DDH" evidence="1">
    <location>
        <begin position="12"/>
        <end position="154"/>
    </location>
</feature>
<dbReference type="InterPro" id="IPR051319">
    <property type="entry name" value="Oligoribo/pAp-PDE_c-di-AMP_PDE"/>
</dbReference>
<dbReference type="InterPro" id="IPR038763">
    <property type="entry name" value="DHH_sf"/>
</dbReference>
<feature type="domain" description="DHHA1" evidence="2">
    <location>
        <begin position="215"/>
        <end position="301"/>
    </location>
</feature>